<dbReference type="PROSITE" id="PS00392">
    <property type="entry name" value="DDC_GAD_HDC_YDC"/>
    <property type="match status" value="1"/>
</dbReference>
<dbReference type="InterPro" id="IPR015424">
    <property type="entry name" value="PyrdxlP-dep_Trfase"/>
</dbReference>
<accession>A0A0M0GLU9</accession>
<dbReference type="InterPro" id="IPR021115">
    <property type="entry name" value="Pyridoxal-P_BS"/>
</dbReference>
<dbReference type="GO" id="GO:0030170">
    <property type="term" value="F:pyridoxal phosphate binding"/>
    <property type="evidence" value="ECO:0007669"/>
    <property type="project" value="InterPro"/>
</dbReference>
<dbReference type="SUPFAM" id="SSF53383">
    <property type="entry name" value="PLP-dependent transferases"/>
    <property type="match status" value="1"/>
</dbReference>
<dbReference type="EMBL" id="FNED01000014">
    <property type="protein sequence ID" value="SDJ24731.1"/>
    <property type="molecule type" value="Genomic_DNA"/>
</dbReference>
<dbReference type="OrthoDB" id="9803665at2"/>
<comment type="cofactor">
    <cofactor evidence="1 6 7">
        <name>pyridoxal 5'-phosphate</name>
        <dbReference type="ChEBI" id="CHEBI:597326"/>
    </cofactor>
</comment>
<dbReference type="STRING" id="47500.AF333_27765"/>
<dbReference type="Gene3D" id="3.90.1150.10">
    <property type="entry name" value="Aspartate Aminotransferase, domain 1"/>
    <property type="match status" value="1"/>
</dbReference>
<evidence type="ECO:0000256" key="4">
    <source>
        <dbReference type="ARBA" id="ARBA00022898"/>
    </source>
</evidence>
<keyword evidence="5 7" id="KW-0456">Lyase</keyword>
<evidence type="ECO:0000256" key="7">
    <source>
        <dbReference type="RuleBase" id="RU000382"/>
    </source>
</evidence>
<evidence type="ECO:0000313" key="9">
    <source>
        <dbReference type="EMBL" id="SDJ24731.1"/>
    </source>
</evidence>
<evidence type="ECO:0000256" key="5">
    <source>
        <dbReference type="ARBA" id="ARBA00023239"/>
    </source>
</evidence>
<dbReference type="PANTHER" id="PTHR45677">
    <property type="entry name" value="GLUTAMATE DECARBOXYLASE-RELATED"/>
    <property type="match status" value="1"/>
</dbReference>
<dbReference type="InterPro" id="IPR015422">
    <property type="entry name" value="PyrdxlP-dep_Trfase_small"/>
</dbReference>
<comment type="similarity">
    <text evidence="2 7">Belongs to the group II decarboxylase family.</text>
</comment>
<dbReference type="GeneID" id="42308930"/>
<keyword evidence="4 6" id="KW-0663">Pyridoxal phosphate</keyword>
<evidence type="ECO:0000313" key="8">
    <source>
        <dbReference type="EMBL" id="KON90829.1"/>
    </source>
</evidence>
<dbReference type="RefSeq" id="WP_043064359.1">
    <property type="nucleotide sequence ID" value="NZ_BJOA01000064.1"/>
</dbReference>
<dbReference type="Proteomes" id="UP000182836">
    <property type="component" value="Unassembled WGS sequence"/>
</dbReference>
<reference evidence="8 10" key="1">
    <citation type="submission" date="2015-07" db="EMBL/GenBank/DDBJ databases">
        <title>Fjat-14205 dsm 2895.</title>
        <authorList>
            <person name="Liu B."/>
            <person name="Wang J."/>
            <person name="Zhu Y."/>
            <person name="Liu G."/>
            <person name="Chen Q."/>
            <person name="Chen Z."/>
            <person name="Lan J."/>
            <person name="Che J."/>
            <person name="Ge C."/>
            <person name="Shi H."/>
            <person name="Pan Z."/>
            <person name="Liu X."/>
        </authorList>
    </citation>
    <scope>NUCLEOTIDE SEQUENCE [LARGE SCALE GENOMIC DNA]</scope>
    <source>
        <strain evidence="8 10">DSM 2895</strain>
    </source>
</reference>
<protein>
    <submittedName>
        <fullName evidence="8 9">2,4-diaminobutyrate decarboxylase</fullName>
    </submittedName>
</protein>
<gene>
    <name evidence="8" type="ORF">AF333_27765</name>
    <name evidence="9" type="ORF">SAMN04487909_11470</name>
</gene>
<dbReference type="CDD" id="cd06450">
    <property type="entry name" value="DOPA_deC_like"/>
    <property type="match status" value="1"/>
</dbReference>
<dbReference type="PATRIC" id="fig|47500.9.peg.1192"/>
<evidence type="ECO:0000256" key="3">
    <source>
        <dbReference type="ARBA" id="ARBA00022793"/>
    </source>
</evidence>
<evidence type="ECO:0000313" key="11">
    <source>
        <dbReference type="Proteomes" id="UP000182836"/>
    </source>
</evidence>
<keyword evidence="10" id="KW-1185">Reference proteome</keyword>
<evidence type="ECO:0000256" key="2">
    <source>
        <dbReference type="ARBA" id="ARBA00009533"/>
    </source>
</evidence>
<proteinExistence type="inferred from homology"/>
<dbReference type="PANTHER" id="PTHR45677:SF8">
    <property type="entry name" value="CYSTEINE SULFINIC ACID DECARBOXYLASE"/>
    <property type="match status" value="1"/>
</dbReference>
<dbReference type="GO" id="GO:0019752">
    <property type="term" value="P:carboxylic acid metabolic process"/>
    <property type="evidence" value="ECO:0007669"/>
    <property type="project" value="InterPro"/>
</dbReference>
<evidence type="ECO:0000256" key="6">
    <source>
        <dbReference type="PIRSR" id="PIRSR602129-50"/>
    </source>
</evidence>
<dbReference type="Pfam" id="PF00282">
    <property type="entry name" value="Pyridoxal_deC"/>
    <property type="match status" value="1"/>
</dbReference>
<dbReference type="GO" id="GO:0005737">
    <property type="term" value="C:cytoplasm"/>
    <property type="evidence" value="ECO:0007669"/>
    <property type="project" value="TreeGrafter"/>
</dbReference>
<dbReference type="Gene3D" id="3.40.640.10">
    <property type="entry name" value="Type I PLP-dependent aspartate aminotransferase-like (Major domain)"/>
    <property type="match status" value="1"/>
</dbReference>
<keyword evidence="3" id="KW-0210">Decarboxylase</keyword>
<reference evidence="9 11" key="2">
    <citation type="submission" date="2016-10" db="EMBL/GenBank/DDBJ databases">
        <authorList>
            <person name="de Groot N.N."/>
        </authorList>
    </citation>
    <scope>NUCLEOTIDE SEQUENCE [LARGE SCALE GENOMIC DNA]</scope>
    <source>
        <strain evidence="9 11">DSM 2895</strain>
    </source>
</reference>
<evidence type="ECO:0000256" key="1">
    <source>
        <dbReference type="ARBA" id="ARBA00001933"/>
    </source>
</evidence>
<organism evidence="8 10">
    <name type="scientific">Aneurinibacillus migulanus</name>
    <name type="common">Bacillus migulanus</name>
    <dbReference type="NCBI Taxonomy" id="47500"/>
    <lineage>
        <taxon>Bacteria</taxon>
        <taxon>Bacillati</taxon>
        <taxon>Bacillota</taxon>
        <taxon>Bacilli</taxon>
        <taxon>Bacillales</taxon>
        <taxon>Paenibacillaceae</taxon>
        <taxon>Aneurinibacillus group</taxon>
        <taxon>Aneurinibacillus</taxon>
    </lineage>
</organism>
<dbReference type="InterPro" id="IPR002129">
    <property type="entry name" value="PyrdxlP-dep_de-COase"/>
</dbReference>
<evidence type="ECO:0000313" key="10">
    <source>
        <dbReference type="Proteomes" id="UP000037269"/>
    </source>
</evidence>
<feature type="modified residue" description="N6-(pyridoxal phosphate)lysine" evidence="6">
    <location>
        <position position="319"/>
    </location>
</feature>
<dbReference type="Gene3D" id="1.20.1650.10">
    <property type="entry name" value="PLP-dependent transferases"/>
    <property type="match status" value="1"/>
</dbReference>
<dbReference type="Proteomes" id="UP000037269">
    <property type="component" value="Unassembled WGS sequence"/>
</dbReference>
<sequence length="502" mass="56394">MIQDEERLPDISSLFLYQGEDGLNAYKRAIDVTKEELLRLYGNSVKPYSGKSPQQVEDDVKKIGPISETGESLTDVVGELGTYVLPNSILVTHPKSIAHLHCPPLIPALAAEMMISALNQSMDSWDQSAAATHLEEEMIRWLCETFGFSGEADGTFTSGGTQSNYMGLLLARDAFCHEHWNWDVQQDGLPREAYRLRILCSEDAHFTVKKSASQLGLGEKSVVLVKADNTRRLCMEDLQKKLERLQQENLLPFAIVATCGTTDFGSIDPLQDIASIAREHKLWFHVDAAYGGALRLSRSLFGKIQGIELADSVTVDFHKLFYQPISCGAFLVRDRTNFRFINYHAAYLNPEKDEEEGMPHLVNKSVQTTRRFDALKLFVSLKVIGTKRFGEMIDYTCELAQAAADTICAMENLIVLNKQPELNAVVFRYQTPYGKEEDMNKVNQLIHQTLLHSGSGIIARTSIEGKAYLKFTLLNPRTTIRDIKDLLDEIQKLGDMYTTNRG</sequence>
<dbReference type="EMBL" id="LGUG01000009">
    <property type="protein sequence ID" value="KON90829.1"/>
    <property type="molecule type" value="Genomic_DNA"/>
</dbReference>
<dbReference type="AlphaFoldDB" id="A0A0M0GLU9"/>
<name>A0A0M0GLU9_ANEMI</name>
<dbReference type="GO" id="GO:0004058">
    <property type="term" value="F:aromatic-L-amino-acid decarboxylase activity"/>
    <property type="evidence" value="ECO:0007669"/>
    <property type="project" value="UniProtKB-ARBA"/>
</dbReference>
<dbReference type="InterPro" id="IPR015421">
    <property type="entry name" value="PyrdxlP-dep_Trfase_major"/>
</dbReference>